<dbReference type="SMART" id="SM00342">
    <property type="entry name" value="HTH_ARAC"/>
    <property type="match status" value="1"/>
</dbReference>
<dbReference type="InterPro" id="IPR005467">
    <property type="entry name" value="His_kinase_dom"/>
</dbReference>
<keyword evidence="9" id="KW-0805">Transcription regulation</keyword>
<dbReference type="AlphaFoldDB" id="A0A9Q4JM52"/>
<evidence type="ECO:0000259" key="15">
    <source>
        <dbReference type="PROSITE" id="PS50110"/>
    </source>
</evidence>
<evidence type="ECO:0000256" key="7">
    <source>
        <dbReference type="ARBA" id="ARBA00022840"/>
    </source>
</evidence>
<dbReference type="Gene3D" id="1.10.287.130">
    <property type="match status" value="1"/>
</dbReference>
<feature type="modified residue" description="4-aspartylphosphate" evidence="12">
    <location>
        <position position="350"/>
    </location>
</feature>
<feature type="domain" description="Histidine kinase" evidence="14">
    <location>
        <begin position="33"/>
        <end position="250"/>
    </location>
</feature>
<dbReference type="CDD" id="cd00082">
    <property type="entry name" value="HisKA"/>
    <property type="match status" value="1"/>
</dbReference>
<keyword evidence="3 12" id="KW-0597">Phosphoprotein</keyword>
<dbReference type="InterPro" id="IPR018062">
    <property type="entry name" value="HTH_AraC-typ_CS"/>
</dbReference>
<dbReference type="InterPro" id="IPR011006">
    <property type="entry name" value="CheY-like_superfamily"/>
</dbReference>
<dbReference type="InterPro" id="IPR001789">
    <property type="entry name" value="Sig_transdc_resp-reg_receiver"/>
</dbReference>
<protein>
    <recommendedName>
        <fullName evidence="2">histidine kinase</fullName>
        <ecNumber evidence="2">2.7.13.3</ecNumber>
    </recommendedName>
</protein>
<name>A0A9Q4JM52_BACFG</name>
<dbReference type="SMART" id="SM00448">
    <property type="entry name" value="REC"/>
    <property type="match status" value="1"/>
</dbReference>
<dbReference type="GO" id="GO:0003700">
    <property type="term" value="F:DNA-binding transcription factor activity"/>
    <property type="evidence" value="ECO:0007669"/>
    <property type="project" value="InterPro"/>
</dbReference>
<feature type="non-terminal residue" evidence="16">
    <location>
        <position position="1"/>
    </location>
</feature>
<keyword evidence="4" id="KW-0808">Transferase</keyword>
<feature type="domain" description="HTH araC/xylS-type" evidence="13">
    <location>
        <begin position="449"/>
        <end position="549"/>
    </location>
</feature>
<sequence>SSRRTLAMSLEKERIEKEHIEEMNQAKLRFFTNVSHEFRTPLTLIISQVELMLQKNTIPPSLHNSIFRIRKHAQQMKLLISELLDFRKFDQNYIQLKLSEQSLNTFLEEVYLSFSAYASQKSISYHLKLLEQDVFIWIDDWQMRKVLFNLLSNAFKHVPDKGKINILTSTTPDQVIIAVKDSGNGISKEEQERIFDRFYQADNRNKAIHVGTGIGLALTKSIIQLHHGTIEVESELNEGSCFIVKLPKTRACFEKDTEVVFLESPEKEPMIQESTIPDENFMEKDDSMFETPLIDGREGKRKVLLVEDNVELLHVLKEIFSSLYQVVTAANGEEGLKQAFAEVPDLIVSDVMMPVMTGTEMCLKIKNNINLCHIPIVLLTALDTVDQNIEGLRRGADDYITKPFNAKILITRCNNLIRNRLLMQSRFAKDQISEVDLLAANPIDKSFLDRVIKVVDKYLDNEDFDIGILCQELGMGRTLLHTKFKALTGMTPNEFILNHRLKKASLMLKNEPYLQVAEISDRLGFGSPRYFSRCFKNQYNVTPMEYRKGAKQENLK</sequence>
<dbReference type="InterPro" id="IPR036097">
    <property type="entry name" value="HisK_dim/P_sf"/>
</dbReference>
<keyword evidence="8" id="KW-0902">Two-component regulatory system</keyword>
<dbReference type="PROSITE" id="PS00041">
    <property type="entry name" value="HTH_ARAC_FAMILY_1"/>
    <property type="match status" value="1"/>
</dbReference>
<evidence type="ECO:0000256" key="11">
    <source>
        <dbReference type="ARBA" id="ARBA00023163"/>
    </source>
</evidence>
<dbReference type="SUPFAM" id="SSF55874">
    <property type="entry name" value="ATPase domain of HSP90 chaperone/DNA topoisomerase II/histidine kinase"/>
    <property type="match status" value="1"/>
</dbReference>
<dbReference type="GO" id="GO:0043565">
    <property type="term" value="F:sequence-specific DNA binding"/>
    <property type="evidence" value="ECO:0007669"/>
    <property type="project" value="InterPro"/>
</dbReference>
<comment type="caution">
    <text evidence="16">The sequence shown here is derived from an EMBL/GenBank/DDBJ whole genome shotgun (WGS) entry which is preliminary data.</text>
</comment>
<evidence type="ECO:0000256" key="10">
    <source>
        <dbReference type="ARBA" id="ARBA00023125"/>
    </source>
</evidence>
<comment type="catalytic activity">
    <reaction evidence="1">
        <text>ATP + protein L-histidine = ADP + protein N-phospho-L-histidine.</text>
        <dbReference type="EC" id="2.7.13.3"/>
    </reaction>
</comment>
<dbReference type="PROSITE" id="PS01124">
    <property type="entry name" value="HTH_ARAC_FAMILY_2"/>
    <property type="match status" value="1"/>
</dbReference>
<dbReference type="PRINTS" id="PR00344">
    <property type="entry name" value="BCTRLSENSOR"/>
</dbReference>
<evidence type="ECO:0000256" key="8">
    <source>
        <dbReference type="ARBA" id="ARBA00023012"/>
    </source>
</evidence>
<dbReference type="Pfam" id="PF12833">
    <property type="entry name" value="HTH_18"/>
    <property type="match status" value="1"/>
</dbReference>
<evidence type="ECO:0000256" key="4">
    <source>
        <dbReference type="ARBA" id="ARBA00022679"/>
    </source>
</evidence>
<dbReference type="SMART" id="SM00387">
    <property type="entry name" value="HATPase_c"/>
    <property type="match status" value="1"/>
</dbReference>
<dbReference type="PANTHER" id="PTHR43547">
    <property type="entry name" value="TWO-COMPONENT HISTIDINE KINASE"/>
    <property type="match status" value="1"/>
</dbReference>
<dbReference type="FunFam" id="3.40.50.2300:FF:000138">
    <property type="entry name" value="Two-component system sensor histidine kinase/response regulator"/>
    <property type="match status" value="1"/>
</dbReference>
<dbReference type="PROSITE" id="PS50109">
    <property type="entry name" value="HIS_KIN"/>
    <property type="match status" value="1"/>
</dbReference>
<evidence type="ECO:0000256" key="12">
    <source>
        <dbReference type="PROSITE-ProRule" id="PRU00169"/>
    </source>
</evidence>
<evidence type="ECO:0000256" key="3">
    <source>
        <dbReference type="ARBA" id="ARBA00022553"/>
    </source>
</evidence>
<dbReference type="Pfam" id="PF00072">
    <property type="entry name" value="Response_reg"/>
    <property type="match status" value="1"/>
</dbReference>
<evidence type="ECO:0000259" key="13">
    <source>
        <dbReference type="PROSITE" id="PS01124"/>
    </source>
</evidence>
<dbReference type="SMART" id="SM00388">
    <property type="entry name" value="HisKA"/>
    <property type="match status" value="1"/>
</dbReference>
<dbReference type="InterPro" id="IPR018060">
    <property type="entry name" value="HTH_AraC"/>
</dbReference>
<dbReference type="Proteomes" id="UP001079672">
    <property type="component" value="Unassembled WGS sequence"/>
</dbReference>
<dbReference type="Pfam" id="PF00512">
    <property type="entry name" value="HisKA"/>
    <property type="match status" value="1"/>
</dbReference>
<evidence type="ECO:0000256" key="1">
    <source>
        <dbReference type="ARBA" id="ARBA00000085"/>
    </source>
</evidence>
<dbReference type="InterPro" id="IPR004358">
    <property type="entry name" value="Sig_transdc_His_kin-like_C"/>
</dbReference>
<evidence type="ECO:0000313" key="17">
    <source>
        <dbReference type="Proteomes" id="UP001079672"/>
    </source>
</evidence>
<dbReference type="PROSITE" id="PS50110">
    <property type="entry name" value="RESPONSE_REGULATORY"/>
    <property type="match status" value="1"/>
</dbReference>
<dbReference type="EC" id="2.7.13.3" evidence="2"/>
<proteinExistence type="predicted"/>
<dbReference type="InterPro" id="IPR036890">
    <property type="entry name" value="HATPase_C_sf"/>
</dbReference>
<dbReference type="Gene3D" id="1.10.10.60">
    <property type="entry name" value="Homeodomain-like"/>
    <property type="match status" value="1"/>
</dbReference>
<dbReference type="GO" id="GO:0005524">
    <property type="term" value="F:ATP binding"/>
    <property type="evidence" value="ECO:0007669"/>
    <property type="project" value="UniProtKB-KW"/>
</dbReference>
<dbReference type="EMBL" id="JAPTZU010000030">
    <property type="protein sequence ID" value="MCZ2690166.1"/>
    <property type="molecule type" value="Genomic_DNA"/>
</dbReference>
<dbReference type="InterPro" id="IPR009057">
    <property type="entry name" value="Homeodomain-like_sf"/>
</dbReference>
<evidence type="ECO:0000256" key="9">
    <source>
        <dbReference type="ARBA" id="ARBA00023015"/>
    </source>
</evidence>
<dbReference type="SUPFAM" id="SSF47384">
    <property type="entry name" value="Homodimeric domain of signal transducing histidine kinase"/>
    <property type="match status" value="1"/>
</dbReference>
<dbReference type="Gene3D" id="3.40.50.2300">
    <property type="match status" value="1"/>
</dbReference>
<dbReference type="SUPFAM" id="SSF52172">
    <property type="entry name" value="CheY-like"/>
    <property type="match status" value="1"/>
</dbReference>
<keyword evidence="10" id="KW-0238">DNA-binding</keyword>
<dbReference type="Pfam" id="PF02518">
    <property type="entry name" value="HATPase_c"/>
    <property type="match status" value="1"/>
</dbReference>
<keyword evidence="6" id="KW-0418">Kinase</keyword>
<evidence type="ECO:0000256" key="5">
    <source>
        <dbReference type="ARBA" id="ARBA00022741"/>
    </source>
</evidence>
<reference evidence="16" key="1">
    <citation type="submission" date="2022-12" db="EMBL/GenBank/DDBJ databases">
        <title>Development of a Multilocus Sequence Typing Scheme for Bacteroides fragilis Based on Whole Genome Sequencing Data and Clinical Application.</title>
        <authorList>
            <person name="Nielsen F.D."/>
            <person name="Justesen U.S."/>
        </authorList>
    </citation>
    <scope>NUCLEOTIDE SEQUENCE</scope>
    <source>
        <strain evidence="16">BF_AM_ODE_DK_2015_4</strain>
    </source>
</reference>
<dbReference type="InterPro" id="IPR003594">
    <property type="entry name" value="HATPase_dom"/>
</dbReference>
<dbReference type="Gene3D" id="3.30.565.10">
    <property type="entry name" value="Histidine kinase-like ATPase, C-terminal domain"/>
    <property type="match status" value="1"/>
</dbReference>
<dbReference type="PANTHER" id="PTHR43547:SF2">
    <property type="entry name" value="HYBRID SIGNAL TRANSDUCTION HISTIDINE KINASE C"/>
    <property type="match status" value="1"/>
</dbReference>
<dbReference type="GO" id="GO:0000155">
    <property type="term" value="F:phosphorelay sensor kinase activity"/>
    <property type="evidence" value="ECO:0007669"/>
    <property type="project" value="InterPro"/>
</dbReference>
<organism evidence="16 17">
    <name type="scientific">Bacteroides fragilis</name>
    <dbReference type="NCBI Taxonomy" id="817"/>
    <lineage>
        <taxon>Bacteria</taxon>
        <taxon>Pseudomonadati</taxon>
        <taxon>Bacteroidota</taxon>
        <taxon>Bacteroidia</taxon>
        <taxon>Bacteroidales</taxon>
        <taxon>Bacteroidaceae</taxon>
        <taxon>Bacteroides</taxon>
    </lineage>
</organism>
<dbReference type="InterPro" id="IPR003661">
    <property type="entry name" value="HisK_dim/P_dom"/>
</dbReference>
<evidence type="ECO:0000259" key="14">
    <source>
        <dbReference type="PROSITE" id="PS50109"/>
    </source>
</evidence>
<keyword evidence="5" id="KW-0547">Nucleotide-binding</keyword>
<dbReference type="FunFam" id="3.30.565.10:FF:000037">
    <property type="entry name" value="Hybrid sensor histidine kinase/response regulator"/>
    <property type="match status" value="1"/>
</dbReference>
<accession>A0A9Q4JM52</accession>
<keyword evidence="11" id="KW-0804">Transcription</keyword>
<feature type="domain" description="Response regulatory" evidence="15">
    <location>
        <begin position="302"/>
        <end position="417"/>
    </location>
</feature>
<evidence type="ECO:0000313" key="16">
    <source>
        <dbReference type="EMBL" id="MCZ2690166.1"/>
    </source>
</evidence>
<dbReference type="SUPFAM" id="SSF46689">
    <property type="entry name" value="Homeodomain-like"/>
    <property type="match status" value="1"/>
</dbReference>
<gene>
    <name evidence="16" type="ORF">O1433_21975</name>
</gene>
<evidence type="ECO:0000256" key="2">
    <source>
        <dbReference type="ARBA" id="ARBA00012438"/>
    </source>
</evidence>
<evidence type="ECO:0000256" key="6">
    <source>
        <dbReference type="ARBA" id="ARBA00022777"/>
    </source>
</evidence>
<dbReference type="CDD" id="cd17574">
    <property type="entry name" value="REC_OmpR"/>
    <property type="match status" value="1"/>
</dbReference>
<keyword evidence="7 16" id="KW-0067">ATP-binding</keyword>